<dbReference type="KEGG" id="ntn:D5366_10185"/>
<reference evidence="2 3" key="1">
    <citation type="submission" date="2018-09" db="EMBL/GenBank/DDBJ databases">
        <title>The complete genome sequence of Neokomagataea tanensis NBRC 106556(T).</title>
        <authorList>
            <person name="Chua K.-O."/>
            <person name="See-Too W.-S."/>
            <person name="Hong K.-W."/>
            <person name="Yin W.-F."/>
            <person name="Chan K.-G."/>
        </authorList>
    </citation>
    <scope>NUCLEOTIDE SEQUENCE [LARGE SCALE GENOMIC DNA]</scope>
    <source>
        <strain evidence="3">AH13 \ NBRC 106556</strain>
    </source>
</reference>
<name>A0A4Y6V641_9PROT</name>
<dbReference type="OrthoDB" id="462848at2"/>
<feature type="transmembrane region" description="Helical" evidence="1">
    <location>
        <begin position="6"/>
        <end position="28"/>
    </location>
</feature>
<organism evidence="2 3">
    <name type="scientific">Neokomagataea tanensis</name>
    <dbReference type="NCBI Taxonomy" id="661191"/>
    <lineage>
        <taxon>Bacteria</taxon>
        <taxon>Pseudomonadati</taxon>
        <taxon>Pseudomonadota</taxon>
        <taxon>Alphaproteobacteria</taxon>
        <taxon>Acetobacterales</taxon>
        <taxon>Acetobacteraceae</taxon>
        <taxon>Neokomagataea</taxon>
    </lineage>
</organism>
<keyword evidence="1" id="KW-1133">Transmembrane helix</keyword>
<gene>
    <name evidence="2" type="ORF">D5366_10185</name>
</gene>
<keyword evidence="3" id="KW-1185">Reference proteome</keyword>
<proteinExistence type="predicted"/>
<keyword evidence="1" id="KW-0472">Membrane</keyword>
<protein>
    <recommendedName>
        <fullName evidence="4">Methylamine utilization protein MauD</fullName>
    </recommendedName>
</protein>
<evidence type="ECO:0008006" key="4">
    <source>
        <dbReference type="Google" id="ProtNLM"/>
    </source>
</evidence>
<dbReference type="RefSeq" id="WP_141493501.1">
    <property type="nucleotide sequence ID" value="NZ_CP032485.1"/>
</dbReference>
<sequence length="194" mass="21399">MMDIFSLFYVHVGLWVCVGTIIFASILIQQHMNKLFSKIAPIGALTPNNLLPGALPYQKATMLDGSQADLKEACLLFVDASCPVSRKMIPIARSFAHKEQRLLILCTDAPENSLDEACRVLRAEANEITNGPVLGQFIGVDRLPFGVLVSDDYTVLARGLVNSREHLESLSVSVKTGYASIQNYLENNKYNIIN</sequence>
<dbReference type="Proteomes" id="UP000317214">
    <property type="component" value="Chromosome"/>
</dbReference>
<dbReference type="EMBL" id="CP032485">
    <property type="protein sequence ID" value="QDH25519.1"/>
    <property type="molecule type" value="Genomic_DNA"/>
</dbReference>
<evidence type="ECO:0000313" key="2">
    <source>
        <dbReference type="EMBL" id="QDH25519.1"/>
    </source>
</evidence>
<accession>A0A4Y6V641</accession>
<evidence type="ECO:0000256" key="1">
    <source>
        <dbReference type="SAM" id="Phobius"/>
    </source>
</evidence>
<keyword evidence="1" id="KW-0812">Transmembrane</keyword>
<evidence type="ECO:0000313" key="3">
    <source>
        <dbReference type="Proteomes" id="UP000317214"/>
    </source>
</evidence>
<dbReference type="AlphaFoldDB" id="A0A4Y6V641"/>